<proteinExistence type="predicted"/>
<reference evidence="2" key="2">
    <citation type="submission" date="2020-04" db="EMBL/GenBank/DDBJ databases">
        <authorList>
            <consortium name="NCBI Genome Project"/>
        </authorList>
    </citation>
    <scope>NUCLEOTIDE SEQUENCE</scope>
    <source>
        <strain evidence="2">CBS 342.82</strain>
    </source>
</reference>
<gene>
    <name evidence="2" type="ORF">K489DRAFT_33066</name>
</gene>
<reference evidence="2" key="3">
    <citation type="submission" date="2025-08" db="UniProtKB">
        <authorList>
            <consortium name="RefSeq"/>
        </authorList>
    </citation>
    <scope>IDENTIFICATION</scope>
    <source>
        <strain evidence="2">CBS 342.82</strain>
    </source>
</reference>
<evidence type="ECO:0000313" key="2">
    <source>
        <dbReference type="RefSeq" id="XP_033457491.1"/>
    </source>
</evidence>
<dbReference type="Proteomes" id="UP000504637">
    <property type="component" value="Unplaced"/>
</dbReference>
<sequence>MLSPLPLWNCLPGLTNLPFTRCSISSDPRVCRNDSKCRQERNLTMPNPIISQRVEMVAFLTRTCSVYDNASVTRSLSSRTPREARVQVNTKILSEKDLGHVQRDEYFELRPAPENALYEPRRHLDIVCQESSQGVRSDPFTLEPFSELVTSRFVQTMRILSSYISISSHLERETPFLFDNLGI</sequence>
<name>A0A6J3LXH5_9PEZI</name>
<accession>A0A6J3LXH5</accession>
<keyword evidence="1" id="KW-1185">Reference proteome</keyword>
<reference evidence="2" key="1">
    <citation type="submission" date="2020-01" db="EMBL/GenBank/DDBJ databases">
        <authorList>
            <consortium name="DOE Joint Genome Institute"/>
            <person name="Haridas S."/>
            <person name="Albert R."/>
            <person name="Binder M."/>
            <person name="Bloem J."/>
            <person name="Labutti K."/>
            <person name="Salamov A."/>
            <person name="Andreopoulos B."/>
            <person name="Baker S.E."/>
            <person name="Barry K."/>
            <person name="Bills G."/>
            <person name="Bluhm B.H."/>
            <person name="Cannon C."/>
            <person name="Castanera R."/>
            <person name="Culley D.E."/>
            <person name="Daum C."/>
            <person name="Ezra D."/>
            <person name="Gonzalez J.B."/>
            <person name="Henrissat B."/>
            <person name="Kuo A."/>
            <person name="Liang C."/>
            <person name="Lipzen A."/>
            <person name="Lutzoni F."/>
            <person name="Magnuson J."/>
            <person name="Mondo S."/>
            <person name="Nolan M."/>
            <person name="Ohm R."/>
            <person name="Pangilinan J."/>
            <person name="Park H.-J."/>
            <person name="Ramirez L."/>
            <person name="Alfaro M."/>
            <person name="Sun H."/>
            <person name="Tritt A."/>
            <person name="Yoshinaga Y."/>
            <person name="Zwiers L.-H."/>
            <person name="Turgeon B.G."/>
            <person name="Goodwin S.B."/>
            <person name="Spatafora J.W."/>
            <person name="Crous P.W."/>
            <person name="Grigoriev I.V."/>
        </authorList>
    </citation>
    <scope>NUCLEOTIDE SEQUENCE</scope>
    <source>
        <strain evidence="2">CBS 342.82</strain>
    </source>
</reference>
<dbReference type="AlphaFoldDB" id="A0A6J3LXH5"/>
<protein>
    <submittedName>
        <fullName evidence="2">Uncharacterized protein</fullName>
    </submittedName>
</protein>
<dbReference type="GeneID" id="54359926"/>
<dbReference type="RefSeq" id="XP_033457491.1">
    <property type="nucleotide sequence ID" value="XM_033602126.1"/>
</dbReference>
<organism evidence="2">
    <name type="scientific">Dissoconium aciculare CBS 342.82</name>
    <dbReference type="NCBI Taxonomy" id="1314786"/>
    <lineage>
        <taxon>Eukaryota</taxon>
        <taxon>Fungi</taxon>
        <taxon>Dikarya</taxon>
        <taxon>Ascomycota</taxon>
        <taxon>Pezizomycotina</taxon>
        <taxon>Dothideomycetes</taxon>
        <taxon>Dothideomycetidae</taxon>
        <taxon>Mycosphaerellales</taxon>
        <taxon>Dissoconiaceae</taxon>
        <taxon>Dissoconium</taxon>
    </lineage>
</organism>
<evidence type="ECO:0000313" key="1">
    <source>
        <dbReference type="Proteomes" id="UP000504637"/>
    </source>
</evidence>